<proteinExistence type="predicted"/>
<dbReference type="Pfam" id="PF05954">
    <property type="entry name" value="Phage_GPD"/>
    <property type="match status" value="1"/>
</dbReference>
<dbReference type="SUPFAM" id="SSF69255">
    <property type="entry name" value="gp5 N-terminal domain-like"/>
    <property type="match status" value="1"/>
</dbReference>
<dbReference type="InterPro" id="IPR047702">
    <property type="entry name" value="VgrG-rel"/>
</dbReference>
<keyword evidence="3" id="KW-1185">Reference proteome</keyword>
<dbReference type="NCBIfam" id="NF033848">
    <property type="entry name" value="VgrG_rel"/>
    <property type="match status" value="1"/>
</dbReference>
<name>A0ABY7K7H8_9ACTN</name>
<dbReference type="Pfam" id="PF04717">
    <property type="entry name" value="Phage_base_V"/>
    <property type="match status" value="1"/>
</dbReference>
<sequence>MPKPREGAVYTALVTANGSPLAADTAALLASVVVDSTRNAPDLFVLRFSDNEGEVLKKAGLHVGVPVRISVQAGDSSAPKVLLDGEVTAVETEIDATGTHVLVRGFDKAHRLFRGRRVKTYVKMTAGDIAKKLGGDAGLPVRASASSTTVHEHVAQNAISDWELLTRLAGAIGAEVKMVDGTLQFRDATAPDQAPSTAQDAGQNAFVLEKDRNIITMRATVTAADQVPRVEVRGWDPKQKRATVGTAVPRTSSAQLSTLSPAAVATSFSSPDWIESDSRFTVQGQCEARAEAVADRLAGSLAELECVLVGNPDLCAGAAVALTNVGEPFDGKYTVTSARHEFSPDCGYRTHVTVSNASDRSLFGVAAGAGPGAGRPGQMDGVMIGIVSSAKDPEQLGRVQVQLPMLSGDYVSHWCRVLQFGAGQGRGLVWLPEVGDEVLVAFGQGHVDDPYVLGGIYNGKDKPKPAWSDVIDGNSGQVTCRALVSRTGMSVELLESSASEVLTISTNQGAHKIALSQTDKKIEIISEGPVSVTAKQDVQVRTDSGSVSIKGNKVQIEATTDLVLKGASVTAQAQAAAELSGASVKVAGQASAELSASGVATVKAPLVKIN</sequence>
<dbReference type="EMBL" id="CP097463">
    <property type="protein sequence ID" value="WAX59076.1"/>
    <property type="molecule type" value="Genomic_DNA"/>
</dbReference>
<dbReference type="InterPro" id="IPR006531">
    <property type="entry name" value="Gp5/Vgr_OB"/>
</dbReference>
<dbReference type="SUPFAM" id="SSF69279">
    <property type="entry name" value="Phage tail proteins"/>
    <property type="match status" value="1"/>
</dbReference>
<accession>A0ABY7K7H8</accession>
<evidence type="ECO:0000259" key="1">
    <source>
        <dbReference type="Pfam" id="PF04717"/>
    </source>
</evidence>
<dbReference type="Proteomes" id="UP001164693">
    <property type="component" value="Chromosome"/>
</dbReference>
<gene>
    <name evidence="2" type="ORF">M6B22_10030</name>
</gene>
<reference evidence="2" key="1">
    <citation type="submission" date="2022-05" db="EMBL/GenBank/DDBJ databases">
        <title>Jatrophihabitans sp. SB3-54 whole genome sequence.</title>
        <authorList>
            <person name="Suh M.K."/>
            <person name="Eom M.K."/>
            <person name="Kim J.S."/>
            <person name="Kim H.S."/>
            <person name="Do H.E."/>
            <person name="Shin Y.K."/>
            <person name="Lee J.-S."/>
        </authorList>
    </citation>
    <scope>NUCLEOTIDE SEQUENCE</scope>
    <source>
        <strain evidence="2">SB3-54</strain>
    </source>
</reference>
<protein>
    <submittedName>
        <fullName evidence="2">VgrG-related protein</fullName>
    </submittedName>
</protein>
<dbReference type="InterPro" id="IPR037026">
    <property type="entry name" value="Vgr_OB-fold_dom_sf"/>
</dbReference>
<dbReference type="Gene3D" id="2.40.50.230">
    <property type="entry name" value="Gp5 N-terminal domain"/>
    <property type="match status" value="1"/>
</dbReference>
<evidence type="ECO:0000313" key="3">
    <source>
        <dbReference type="Proteomes" id="UP001164693"/>
    </source>
</evidence>
<evidence type="ECO:0000313" key="2">
    <source>
        <dbReference type="EMBL" id="WAX59076.1"/>
    </source>
</evidence>
<feature type="domain" description="Gp5/Type VI secretion system Vgr protein OB-fold" evidence="1">
    <location>
        <begin position="384"/>
        <end position="457"/>
    </location>
</feature>
<dbReference type="RefSeq" id="WP_269445617.1">
    <property type="nucleotide sequence ID" value="NZ_CP097463.1"/>
</dbReference>
<organism evidence="2 3">
    <name type="scientific">Jatrophihabitans cynanchi</name>
    <dbReference type="NCBI Taxonomy" id="2944128"/>
    <lineage>
        <taxon>Bacteria</taxon>
        <taxon>Bacillati</taxon>
        <taxon>Actinomycetota</taxon>
        <taxon>Actinomycetes</taxon>
        <taxon>Jatrophihabitantales</taxon>
        <taxon>Jatrophihabitantaceae</taxon>
        <taxon>Jatrophihabitans</taxon>
    </lineage>
</organism>